<evidence type="ECO:0000313" key="3">
    <source>
        <dbReference type="Proteomes" id="UP000326831"/>
    </source>
</evidence>
<proteinExistence type="predicted"/>
<dbReference type="Pfam" id="PF00582">
    <property type="entry name" value="Usp"/>
    <property type="match status" value="1"/>
</dbReference>
<reference evidence="2 3" key="1">
    <citation type="submission" date="2017-09" db="EMBL/GenBank/DDBJ databases">
        <authorList>
            <person name="Lee N."/>
            <person name="Cho B.-K."/>
        </authorList>
    </citation>
    <scope>NUCLEOTIDE SEQUENCE [LARGE SCALE GENOMIC DNA]</scope>
    <source>
        <strain evidence="2 3">ATCC 27467</strain>
    </source>
</reference>
<name>A0A5P2UD06_9ACTN</name>
<dbReference type="OrthoDB" id="4867015at2"/>
<dbReference type="Proteomes" id="UP000326831">
    <property type="component" value="Chromosome"/>
</dbReference>
<dbReference type="SUPFAM" id="SSF52402">
    <property type="entry name" value="Adenine nucleotide alpha hydrolases-like"/>
    <property type="match status" value="1"/>
</dbReference>
<dbReference type="KEGG" id="ssub:CP968_01510"/>
<dbReference type="InterPro" id="IPR006016">
    <property type="entry name" value="UspA"/>
</dbReference>
<dbReference type="EMBL" id="CP023701">
    <property type="protein sequence ID" value="QEU77153.1"/>
    <property type="molecule type" value="Genomic_DNA"/>
</dbReference>
<protein>
    <recommendedName>
        <fullName evidence="1">UspA domain-containing protein</fullName>
    </recommendedName>
</protein>
<feature type="domain" description="UspA" evidence="1">
    <location>
        <begin position="4"/>
        <end position="84"/>
    </location>
</feature>
<keyword evidence="3" id="KW-1185">Reference proteome</keyword>
<gene>
    <name evidence="2" type="ORF">CP968_01510</name>
</gene>
<dbReference type="AlphaFoldDB" id="A0A5P2UD06"/>
<dbReference type="InterPro" id="IPR014729">
    <property type="entry name" value="Rossmann-like_a/b/a_fold"/>
</dbReference>
<sequence length="110" mass="12178">MDTMANPVTVGLDGSRESVTAACWAAREADLLGTRLERVQVQEEPGRPARPLLRVASTEVQRRWTEGLLHEARDEVRRLYPDREVTSRIGPITHAVLHHAAAPVAVVAHE</sequence>
<accession>A0A5P2UD06</accession>
<organism evidence="2 3">
    <name type="scientific">Streptomyces subrutilus</name>
    <dbReference type="NCBI Taxonomy" id="36818"/>
    <lineage>
        <taxon>Bacteria</taxon>
        <taxon>Bacillati</taxon>
        <taxon>Actinomycetota</taxon>
        <taxon>Actinomycetes</taxon>
        <taxon>Kitasatosporales</taxon>
        <taxon>Streptomycetaceae</taxon>
        <taxon>Streptomyces</taxon>
    </lineage>
</organism>
<evidence type="ECO:0000313" key="2">
    <source>
        <dbReference type="EMBL" id="QEU77153.1"/>
    </source>
</evidence>
<evidence type="ECO:0000259" key="1">
    <source>
        <dbReference type="Pfam" id="PF00582"/>
    </source>
</evidence>
<dbReference type="Gene3D" id="3.40.50.620">
    <property type="entry name" value="HUPs"/>
    <property type="match status" value="1"/>
</dbReference>
<dbReference type="RefSeq" id="WP_150516253.1">
    <property type="nucleotide sequence ID" value="NZ_BMVX01000095.1"/>
</dbReference>